<dbReference type="EMBL" id="CP092875">
    <property type="protein sequence ID" value="UYV76216.1"/>
    <property type="molecule type" value="Genomic_DNA"/>
</dbReference>
<gene>
    <name evidence="1" type="ORF">LAZ67_13003055</name>
</gene>
<protein>
    <submittedName>
        <fullName evidence="1">Uncharacterized protein</fullName>
    </submittedName>
</protein>
<dbReference type="PANTHER" id="PTHR46114">
    <property type="entry name" value="APPLE DOMAIN-CONTAINING PROTEIN"/>
    <property type="match status" value="1"/>
</dbReference>
<name>A0ABY6L7I9_9ARAC</name>
<keyword evidence="2" id="KW-1185">Reference proteome</keyword>
<reference evidence="1 2" key="1">
    <citation type="submission" date="2022-01" db="EMBL/GenBank/DDBJ databases">
        <title>A chromosomal length assembly of Cordylochernes scorpioides.</title>
        <authorList>
            <person name="Zeh D."/>
            <person name="Zeh J."/>
        </authorList>
    </citation>
    <scope>NUCLEOTIDE SEQUENCE [LARGE SCALE GENOMIC DNA]</scope>
    <source>
        <strain evidence="1">IN4F17</strain>
        <tissue evidence="1">Whole Body</tissue>
    </source>
</reference>
<evidence type="ECO:0000313" key="1">
    <source>
        <dbReference type="EMBL" id="UYV76216.1"/>
    </source>
</evidence>
<proteinExistence type="predicted"/>
<accession>A0ABY6L7I9</accession>
<organism evidence="1 2">
    <name type="scientific">Cordylochernes scorpioides</name>
    <dbReference type="NCBI Taxonomy" id="51811"/>
    <lineage>
        <taxon>Eukaryota</taxon>
        <taxon>Metazoa</taxon>
        <taxon>Ecdysozoa</taxon>
        <taxon>Arthropoda</taxon>
        <taxon>Chelicerata</taxon>
        <taxon>Arachnida</taxon>
        <taxon>Pseudoscorpiones</taxon>
        <taxon>Cheliferoidea</taxon>
        <taxon>Chernetidae</taxon>
        <taxon>Cordylochernes</taxon>
    </lineage>
</organism>
<dbReference type="Proteomes" id="UP001235939">
    <property type="component" value="Chromosome 13"/>
</dbReference>
<dbReference type="PANTHER" id="PTHR46114:SF1">
    <property type="entry name" value="ZAD DOMAIN-CONTAINING PROTEIN"/>
    <property type="match status" value="1"/>
</dbReference>
<sequence length="1301" mass="141365">MDRNASGFAYLKICSSISDAKIKEGISVGPQIRELLQDGNFQNSLNEVKAAAWNSFRNVFKNFLGSVKVENYRDIVNDLLLSYKALGCNMSPKIHFLHSHLDFFPDNLGAVSDEHSEKFHQDISSMEKRYQGKWSPGMLADYFWTLKRDYHKQRKWCYKLSVGPLNPRRPSTFRASGDLGDGEPVTLKVLKDKTGRHHMTVAGLYSLPASLPYEMEHLCVRGEKKKKKVVVREIYFRIFVGEEGKAGILRGAVSPSAGDDVIYPSSTSDVPPFIPSACDAAPSSTSCTDVPPSIFSASDVPPTSPSACDVFLSTARACDVPSTSPSAYDVSPPTTEASGDLGDGVPVTLKVLKDKTCRKHMTVLRFYHSPPGLPYEMKTPASEKGKAGILKEGISPAAGDDVIYPYSTSDVPPSIPSAFDAAHSCTSITDVPPSITSACNAAPSSTSGTDVPPTSPSGCDVFHSTAGACDVPSTSPKACDVSPPSVDTSDVSPSIPNAFDAAPSSTSGTDVPTSTISAFDVPPTYQSPVMSFPPPQGLVISHPLPQGPATSHLPPLSKFTLTQAKATAINRTYLLMEALGHDHDTEEWRLFVDSSKISLKTVLLHNGNKFPSVPIAHASNMKETYENMKLLLRGLQFGYTKFCCFLCEWDSRDRERHCIKKKSWPNRENFTLGHKNIVNPPLIDSENIYLPPLHIKLGLIKNFVKAMDRNASGFAYLKICSSISDAKIKEGISVGPQIRELLQDGNFQNSLNEVKAAAWNSFRNVFKNFLGSVKVENYRDIVNDLLLSYKALGCNMSPKIHFLHSHLDFFPDNLGAVSDEHSEKFHQDISSMEKRYQGKWSPGMLADYFWTLKRDCHKQRKWCYKLSVGPLNPRRPSTFRASGDLGDGEPVTLKVLKDKTGRHHMTVAGLYSLPASLPYEMEHLCVRGEKKKKKVVVREIYFRIFVGEEGKAGILRGAVSPSAGDDVIYPSSTSDVPPSIPSACDAAPSSTSCTDVPPSIFSASDVPPTSPSACDVFLSTAGACDVPSTSPSAYDNYSTGFFFFEKKGKAGILRGEISLAAGDDVIYPSSTSDIPTSIPSAFDAAHFRTSSTDVPPSIPNACNAAPSSTSSTNVPPNSPSACDVFHSTAGACDVPSTSSKACDVSTPSGNLSMAVGLNEDAHLEVWEYLKDFRKVVLCGLFKKKLIDLDISTSTKFTMPIKKNEDCFLSITDDPINASNWCYKLSVGPLNSRRRSTFRASGDLGDGEPVTLKVLKDKTGRHYMTVTGLYSPELLDTPAHSPVTRGKIASGSLNYPMVLGLK</sequence>
<evidence type="ECO:0000313" key="2">
    <source>
        <dbReference type="Proteomes" id="UP001235939"/>
    </source>
</evidence>